<reference evidence="2" key="2">
    <citation type="submission" date="2018-02" db="UniProtKB">
        <authorList>
            <consortium name="EnsemblPlants"/>
        </authorList>
    </citation>
    <scope>IDENTIFICATION</scope>
    <source>
        <strain evidence="2">Williams 82</strain>
    </source>
</reference>
<reference evidence="1 2" key="1">
    <citation type="journal article" date="2010" name="Nature">
        <title>Genome sequence of the palaeopolyploid soybean.</title>
        <authorList>
            <person name="Schmutz J."/>
            <person name="Cannon S.B."/>
            <person name="Schlueter J."/>
            <person name="Ma J."/>
            <person name="Mitros T."/>
            <person name="Nelson W."/>
            <person name="Hyten D.L."/>
            <person name="Song Q."/>
            <person name="Thelen J.J."/>
            <person name="Cheng J."/>
            <person name="Xu D."/>
            <person name="Hellsten U."/>
            <person name="May G.D."/>
            <person name="Yu Y."/>
            <person name="Sakurai T."/>
            <person name="Umezawa T."/>
            <person name="Bhattacharyya M.K."/>
            <person name="Sandhu D."/>
            <person name="Valliyodan B."/>
            <person name="Lindquist E."/>
            <person name="Peto M."/>
            <person name="Grant D."/>
            <person name="Shu S."/>
            <person name="Goodstein D."/>
            <person name="Barry K."/>
            <person name="Futrell-Griggs M."/>
            <person name="Abernathy B."/>
            <person name="Du J."/>
            <person name="Tian Z."/>
            <person name="Zhu L."/>
            <person name="Gill N."/>
            <person name="Joshi T."/>
            <person name="Libault M."/>
            <person name="Sethuraman A."/>
            <person name="Zhang X.-C."/>
            <person name="Shinozaki K."/>
            <person name="Nguyen H.T."/>
            <person name="Wing R.A."/>
            <person name="Cregan P."/>
            <person name="Specht J."/>
            <person name="Grimwood J."/>
            <person name="Rokhsar D."/>
            <person name="Stacey G."/>
            <person name="Shoemaker R.C."/>
            <person name="Jackson S.A."/>
        </authorList>
    </citation>
    <scope>NUCLEOTIDE SEQUENCE</scope>
    <source>
        <strain evidence="2">cv. Williams 82</strain>
        <tissue evidence="1">Callus</tissue>
    </source>
</reference>
<dbReference type="EnsemblPlants" id="KRH32939">
    <property type="protein sequence ID" value="KRH32939"/>
    <property type="gene ID" value="GLYMA_10G087900"/>
</dbReference>
<name>A0A0R0HZY1_SOYBN</name>
<dbReference type="Gramene" id="KRH32939">
    <property type="protein sequence ID" value="KRH32939"/>
    <property type="gene ID" value="GLYMA_10G087900"/>
</dbReference>
<organism evidence="1">
    <name type="scientific">Glycine max</name>
    <name type="common">Soybean</name>
    <name type="synonym">Glycine hispida</name>
    <dbReference type="NCBI Taxonomy" id="3847"/>
    <lineage>
        <taxon>Eukaryota</taxon>
        <taxon>Viridiplantae</taxon>
        <taxon>Streptophyta</taxon>
        <taxon>Embryophyta</taxon>
        <taxon>Tracheophyta</taxon>
        <taxon>Spermatophyta</taxon>
        <taxon>Magnoliopsida</taxon>
        <taxon>eudicotyledons</taxon>
        <taxon>Gunneridae</taxon>
        <taxon>Pentapetalae</taxon>
        <taxon>rosids</taxon>
        <taxon>fabids</taxon>
        <taxon>Fabales</taxon>
        <taxon>Fabaceae</taxon>
        <taxon>Papilionoideae</taxon>
        <taxon>50 kb inversion clade</taxon>
        <taxon>NPAAA clade</taxon>
        <taxon>indigoferoid/millettioid clade</taxon>
        <taxon>Phaseoleae</taxon>
        <taxon>Glycine</taxon>
        <taxon>Glycine subgen. Soja</taxon>
    </lineage>
</organism>
<dbReference type="Proteomes" id="UP000008827">
    <property type="component" value="Chromosome 10"/>
</dbReference>
<dbReference type="InParanoid" id="A0A0R0HZY1"/>
<evidence type="ECO:0000313" key="1">
    <source>
        <dbReference type="EMBL" id="KRH32939.1"/>
    </source>
</evidence>
<accession>A0A0R0HZY1</accession>
<dbReference type="AlphaFoldDB" id="A0A0R0HZY1"/>
<sequence>MVQCCLSLTYSTNQTWKMIKAYLLRSVHSTIIHTLKVHTELHLFYVQEMVINMNPTVSHNSSNKLTGVELHDKLRVSNPFSLIHSP</sequence>
<keyword evidence="3" id="KW-1185">Reference proteome</keyword>
<dbReference type="EMBL" id="CM000843">
    <property type="protein sequence ID" value="KRH32939.1"/>
    <property type="molecule type" value="Genomic_DNA"/>
</dbReference>
<protein>
    <submittedName>
        <fullName evidence="1 2">Uncharacterized protein</fullName>
    </submittedName>
</protein>
<reference evidence="1" key="3">
    <citation type="submission" date="2018-07" db="EMBL/GenBank/DDBJ databases">
        <title>WGS assembly of Glycine max.</title>
        <authorList>
            <person name="Schmutz J."/>
            <person name="Cannon S."/>
            <person name="Schlueter J."/>
            <person name="Ma J."/>
            <person name="Mitros T."/>
            <person name="Nelson W."/>
            <person name="Hyten D."/>
            <person name="Song Q."/>
            <person name="Thelen J."/>
            <person name="Cheng J."/>
            <person name="Xu D."/>
            <person name="Hellsten U."/>
            <person name="May G."/>
            <person name="Yu Y."/>
            <person name="Sakurai T."/>
            <person name="Umezawa T."/>
            <person name="Bhattacharyya M."/>
            <person name="Sandhu D."/>
            <person name="Valliyodan B."/>
            <person name="Lindquist E."/>
            <person name="Peto M."/>
            <person name="Grant D."/>
            <person name="Shu S."/>
            <person name="Goodstein D."/>
            <person name="Barry K."/>
            <person name="Futrell-Griggs M."/>
            <person name="Abernathy B."/>
            <person name="Du J."/>
            <person name="Tian Z."/>
            <person name="Zhu L."/>
            <person name="Gill N."/>
            <person name="Joshi T."/>
            <person name="Libault M."/>
            <person name="Sethuraman A."/>
            <person name="Zhang X."/>
            <person name="Shinozaki K."/>
            <person name="Nguyen H."/>
            <person name="Wing R."/>
            <person name="Cregan P."/>
            <person name="Specht J."/>
            <person name="Grimwood J."/>
            <person name="Rokhsar D."/>
            <person name="Stacey G."/>
            <person name="Shoemaker R."/>
            <person name="Jackson S."/>
        </authorList>
    </citation>
    <scope>NUCLEOTIDE SEQUENCE</scope>
    <source>
        <tissue evidence="1">Callus</tissue>
    </source>
</reference>
<proteinExistence type="predicted"/>
<gene>
    <name evidence="1" type="ORF">GLYMA_10G087900</name>
</gene>
<evidence type="ECO:0000313" key="3">
    <source>
        <dbReference type="Proteomes" id="UP000008827"/>
    </source>
</evidence>
<evidence type="ECO:0000313" key="2">
    <source>
        <dbReference type="EnsemblPlants" id="KRH32939"/>
    </source>
</evidence>